<accession>A0A2A5WGB8</accession>
<dbReference type="Gene3D" id="3.20.20.70">
    <property type="entry name" value="Aldolase class I"/>
    <property type="match status" value="1"/>
</dbReference>
<evidence type="ECO:0000256" key="3">
    <source>
        <dbReference type="ARBA" id="ARBA00011270"/>
    </source>
</evidence>
<dbReference type="UniPathway" id="UPA00035">
    <property type="reaction ID" value="UER00044"/>
</dbReference>
<dbReference type="PROSITE" id="PS50007">
    <property type="entry name" value="PIPLC_X_DOMAIN"/>
    <property type="match status" value="1"/>
</dbReference>
<evidence type="ECO:0000256" key="1">
    <source>
        <dbReference type="ARBA" id="ARBA00003365"/>
    </source>
</evidence>
<dbReference type="Pfam" id="PF00290">
    <property type="entry name" value="Trp_syntA"/>
    <property type="match status" value="1"/>
</dbReference>
<feature type="active site" description="Proton acceptor" evidence="9">
    <location>
        <position position="49"/>
    </location>
</feature>
<comment type="function">
    <text evidence="1 9">The alpha subunit is responsible for the aldol cleavage of indoleglycerol phosphate to indole and glyceraldehyde 3-phosphate.</text>
</comment>
<dbReference type="InterPro" id="IPR002028">
    <property type="entry name" value="Trp_synthase_suA"/>
</dbReference>
<dbReference type="InterPro" id="IPR013785">
    <property type="entry name" value="Aldolase_TIM"/>
</dbReference>
<proteinExistence type="inferred from homology"/>
<protein>
    <recommendedName>
        <fullName evidence="9">Tryptophan synthase alpha chain</fullName>
        <ecNumber evidence="9">4.2.1.20</ecNumber>
    </recommendedName>
</protein>
<evidence type="ECO:0000256" key="4">
    <source>
        <dbReference type="ARBA" id="ARBA00022605"/>
    </source>
</evidence>
<keyword evidence="6 9" id="KW-0057">Aromatic amino acid biosynthesis</keyword>
<dbReference type="PANTHER" id="PTHR43406">
    <property type="entry name" value="TRYPTOPHAN SYNTHASE, ALPHA CHAIN"/>
    <property type="match status" value="1"/>
</dbReference>
<comment type="similarity">
    <text evidence="9 10">Belongs to the TrpA family.</text>
</comment>
<evidence type="ECO:0000313" key="11">
    <source>
        <dbReference type="EMBL" id="PDH35307.1"/>
    </source>
</evidence>
<comment type="caution">
    <text evidence="11">The sequence shown here is derived from an EMBL/GenBank/DDBJ whole genome shotgun (WGS) entry which is preliminary data.</text>
</comment>
<dbReference type="AlphaFoldDB" id="A0A2A5WGB8"/>
<evidence type="ECO:0000256" key="9">
    <source>
        <dbReference type="HAMAP-Rule" id="MF_00131"/>
    </source>
</evidence>
<dbReference type="PANTHER" id="PTHR43406:SF1">
    <property type="entry name" value="TRYPTOPHAN SYNTHASE ALPHA CHAIN, CHLOROPLASTIC"/>
    <property type="match status" value="1"/>
</dbReference>
<dbReference type="InterPro" id="IPR011060">
    <property type="entry name" value="RibuloseP-bd_barrel"/>
</dbReference>
<evidence type="ECO:0000256" key="5">
    <source>
        <dbReference type="ARBA" id="ARBA00022822"/>
    </source>
</evidence>
<comment type="pathway">
    <text evidence="2 9">Amino-acid biosynthesis; L-tryptophan biosynthesis; L-tryptophan from chorismate: step 5/5.</text>
</comment>
<evidence type="ECO:0000256" key="8">
    <source>
        <dbReference type="ARBA" id="ARBA00049047"/>
    </source>
</evidence>
<keyword evidence="4 9" id="KW-0028">Amino-acid biosynthesis</keyword>
<evidence type="ECO:0000256" key="2">
    <source>
        <dbReference type="ARBA" id="ARBA00004733"/>
    </source>
</evidence>
<reference evidence="11 12" key="1">
    <citation type="submission" date="2017-08" db="EMBL/GenBank/DDBJ databases">
        <title>Fine stratification of microbial communities through a metagenomic profile of the photic zone.</title>
        <authorList>
            <person name="Haro-Moreno J.M."/>
            <person name="Lopez-Perez M."/>
            <person name="De La Torre J."/>
            <person name="Picazo A."/>
            <person name="Camacho A."/>
            <person name="Rodriguez-Valera F."/>
        </authorList>
    </citation>
    <scope>NUCLEOTIDE SEQUENCE [LARGE SCALE GENOMIC DNA]</scope>
    <source>
        <strain evidence="11">MED-G28</strain>
    </source>
</reference>
<evidence type="ECO:0000313" key="12">
    <source>
        <dbReference type="Proteomes" id="UP000219329"/>
    </source>
</evidence>
<dbReference type="Proteomes" id="UP000219329">
    <property type="component" value="Unassembled WGS sequence"/>
</dbReference>
<dbReference type="CDD" id="cd04724">
    <property type="entry name" value="Tryptophan_synthase_alpha"/>
    <property type="match status" value="1"/>
</dbReference>
<dbReference type="FunFam" id="3.20.20.70:FF:000037">
    <property type="entry name" value="Tryptophan synthase alpha chain"/>
    <property type="match status" value="1"/>
</dbReference>
<comment type="subunit">
    <text evidence="3 9">Tetramer of two alpha and two beta chains.</text>
</comment>
<evidence type="ECO:0000256" key="6">
    <source>
        <dbReference type="ARBA" id="ARBA00023141"/>
    </source>
</evidence>
<gene>
    <name evidence="9" type="primary">trpA</name>
    <name evidence="11" type="ORF">CNF02_00890</name>
</gene>
<comment type="catalytic activity">
    <reaction evidence="8 9">
        <text>(1S,2R)-1-C-(indol-3-yl)glycerol 3-phosphate + L-serine = D-glyceraldehyde 3-phosphate + L-tryptophan + H2O</text>
        <dbReference type="Rhea" id="RHEA:10532"/>
        <dbReference type="ChEBI" id="CHEBI:15377"/>
        <dbReference type="ChEBI" id="CHEBI:33384"/>
        <dbReference type="ChEBI" id="CHEBI:57912"/>
        <dbReference type="ChEBI" id="CHEBI:58866"/>
        <dbReference type="ChEBI" id="CHEBI:59776"/>
        <dbReference type="EC" id="4.2.1.20"/>
    </reaction>
</comment>
<dbReference type="EMBL" id="NTJZ01000001">
    <property type="protein sequence ID" value="PDH35307.1"/>
    <property type="molecule type" value="Genomic_DNA"/>
</dbReference>
<dbReference type="NCBIfam" id="TIGR00262">
    <property type="entry name" value="trpA"/>
    <property type="match status" value="1"/>
</dbReference>
<dbReference type="HAMAP" id="MF_00131">
    <property type="entry name" value="Trp_synth_alpha"/>
    <property type="match status" value="1"/>
</dbReference>
<keyword evidence="7 9" id="KW-0456">Lyase</keyword>
<keyword evidence="5 9" id="KW-0822">Tryptophan biosynthesis</keyword>
<organism evidence="11 12">
    <name type="scientific">OM182 bacterium MED-G28</name>
    <dbReference type="NCBI Taxonomy" id="1986256"/>
    <lineage>
        <taxon>Bacteria</taxon>
        <taxon>Pseudomonadati</taxon>
        <taxon>Pseudomonadota</taxon>
        <taxon>Gammaproteobacteria</taxon>
        <taxon>OMG group</taxon>
        <taxon>OM182 clade</taxon>
    </lineage>
</organism>
<feature type="active site" description="Proton acceptor" evidence="9">
    <location>
        <position position="60"/>
    </location>
</feature>
<evidence type="ECO:0000256" key="10">
    <source>
        <dbReference type="RuleBase" id="RU003662"/>
    </source>
</evidence>
<sequence length="272" mass="29011">MSRIKDITETAKRQGSKLLIPYLIAGDPNITVTLQLMHQLVASGADIIELGVPFSDPSSDGPVIQRGVERSLSQGTTLKDTLETVRSFREKNSSTPVVLMGYLNPIEIMGYELFAELAADAGVDGVLIVDMPPAESQALRQALQKAEIDTIYLVAPTTKATRARSITEVSSGYLYYVSLKGVTGAALIDSDSVRENIVYLRKLCDLPIVIGFGIKDGPSAKAMAMQSDGVVIGSALVEKIATLPTGSVLTEIELGVTTAIIKEAREAIDTLS</sequence>
<name>A0A2A5WGB8_9GAMM</name>
<evidence type="ECO:0000256" key="7">
    <source>
        <dbReference type="ARBA" id="ARBA00023239"/>
    </source>
</evidence>
<dbReference type="EC" id="4.2.1.20" evidence="9"/>
<dbReference type="SUPFAM" id="SSF51366">
    <property type="entry name" value="Ribulose-phoshate binding barrel"/>
    <property type="match status" value="1"/>
</dbReference>
<dbReference type="GO" id="GO:0004834">
    <property type="term" value="F:tryptophan synthase activity"/>
    <property type="evidence" value="ECO:0007669"/>
    <property type="project" value="UniProtKB-UniRule"/>
</dbReference>
<dbReference type="GO" id="GO:0005829">
    <property type="term" value="C:cytosol"/>
    <property type="evidence" value="ECO:0007669"/>
    <property type="project" value="TreeGrafter"/>
</dbReference>